<evidence type="ECO:0000313" key="11">
    <source>
        <dbReference type="EMBL" id="MBS7526265.1"/>
    </source>
</evidence>
<evidence type="ECO:0000313" key="12">
    <source>
        <dbReference type="Proteomes" id="UP000746471"/>
    </source>
</evidence>
<keyword evidence="10" id="KW-0406">Ion transport</keyword>
<keyword evidence="2 10" id="KW-1003">Cell membrane</keyword>
<evidence type="ECO:0000256" key="1">
    <source>
        <dbReference type="ARBA" id="ARBA00004651"/>
    </source>
</evidence>
<dbReference type="HAMAP" id="MF_00454">
    <property type="entry name" value="FluC"/>
    <property type="match status" value="1"/>
</dbReference>
<evidence type="ECO:0000256" key="5">
    <source>
        <dbReference type="ARBA" id="ARBA00023136"/>
    </source>
</evidence>
<feature type="transmembrane region" description="Helical" evidence="10">
    <location>
        <begin position="35"/>
        <end position="58"/>
    </location>
</feature>
<feature type="transmembrane region" description="Helical" evidence="10">
    <location>
        <begin position="101"/>
        <end position="123"/>
    </location>
</feature>
<comment type="function">
    <text evidence="9 10">Fluoride-specific ion channel. Important for reducing fluoride concentration in the cell, thus reducing its toxicity.</text>
</comment>
<keyword evidence="10" id="KW-0915">Sodium</keyword>
<dbReference type="EMBL" id="JAHBCL010000008">
    <property type="protein sequence ID" value="MBS7526265.1"/>
    <property type="molecule type" value="Genomic_DNA"/>
</dbReference>
<comment type="similarity">
    <text evidence="7 10">Belongs to the fluoride channel Fluc/FEX (TC 1.A.43) family.</text>
</comment>
<dbReference type="Proteomes" id="UP000746471">
    <property type="component" value="Unassembled WGS sequence"/>
</dbReference>
<organism evidence="11 12">
    <name type="scientific">Fusibacter paucivorans</name>
    <dbReference type="NCBI Taxonomy" id="76009"/>
    <lineage>
        <taxon>Bacteria</taxon>
        <taxon>Bacillati</taxon>
        <taxon>Bacillota</taxon>
        <taxon>Clostridia</taxon>
        <taxon>Eubacteriales</taxon>
        <taxon>Eubacteriales Family XII. Incertae Sedis</taxon>
        <taxon>Fusibacter</taxon>
    </lineage>
</organism>
<proteinExistence type="inferred from homology"/>
<name>A0ABS5PM72_9FIRM</name>
<evidence type="ECO:0000256" key="10">
    <source>
        <dbReference type="HAMAP-Rule" id="MF_00454"/>
    </source>
</evidence>
<evidence type="ECO:0000256" key="9">
    <source>
        <dbReference type="ARBA" id="ARBA00049940"/>
    </source>
</evidence>
<feature type="transmembrane region" description="Helical" evidence="10">
    <location>
        <begin position="6"/>
        <end position="23"/>
    </location>
</feature>
<sequence length="134" mass="14033">MSIKKYIYIAIGGAVGAVIRVAVKSIPFAAPGGIAIFNTLLVNLVGSFALALFLGLALEVLNLDAELRMGIGTGFMGGLTTFSTLCKEGNLLFMAMKPQIALGYLTGSIVLGLFCALAGTTVARRWIVHREVGL</sequence>
<evidence type="ECO:0000256" key="4">
    <source>
        <dbReference type="ARBA" id="ARBA00022989"/>
    </source>
</evidence>
<keyword evidence="10" id="KW-0479">Metal-binding</keyword>
<keyword evidence="6 10" id="KW-0407">Ion channel</keyword>
<dbReference type="PANTHER" id="PTHR28259">
    <property type="entry name" value="FLUORIDE EXPORT PROTEIN 1-RELATED"/>
    <property type="match status" value="1"/>
</dbReference>
<keyword evidence="10" id="KW-0813">Transport</keyword>
<keyword evidence="12" id="KW-1185">Reference proteome</keyword>
<dbReference type="RefSeq" id="WP_213236047.1">
    <property type="nucleotide sequence ID" value="NZ_JAHBCL010000008.1"/>
</dbReference>
<keyword evidence="3 10" id="KW-0812">Transmembrane</keyword>
<protein>
    <recommendedName>
        <fullName evidence="10">Fluoride-specific ion channel FluC</fullName>
    </recommendedName>
</protein>
<evidence type="ECO:0000256" key="3">
    <source>
        <dbReference type="ARBA" id="ARBA00022692"/>
    </source>
</evidence>
<reference evidence="11 12" key="1">
    <citation type="submission" date="2021-05" db="EMBL/GenBank/DDBJ databases">
        <title>Fusibacter ferrireducens sp. nov., an anaerobic, sulfur- and Fe-reducing bacterium isolated from the mangrove sediment.</title>
        <authorList>
            <person name="Qiu D."/>
        </authorList>
    </citation>
    <scope>NUCLEOTIDE SEQUENCE [LARGE SCALE GENOMIC DNA]</scope>
    <source>
        <strain evidence="11 12">DSM 12116</strain>
    </source>
</reference>
<comment type="catalytic activity">
    <reaction evidence="8">
        <text>fluoride(in) = fluoride(out)</text>
        <dbReference type="Rhea" id="RHEA:76159"/>
        <dbReference type="ChEBI" id="CHEBI:17051"/>
    </reaction>
    <physiologicalReaction direction="left-to-right" evidence="8">
        <dbReference type="Rhea" id="RHEA:76160"/>
    </physiologicalReaction>
</comment>
<gene>
    <name evidence="10" type="primary">fluC</name>
    <name evidence="10" type="synonym">crcB</name>
    <name evidence="11" type="ORF">KHM83_06220</name>
</gene>
<evidence type="ECO:0000256" key="2">
    <source>
        <dbReference type="ARBA" id="ARBA00022475"/>
    </source>
</evidence>
<keyword evidence="4 10" id="KW-1133">Transmembrane helix</keyword>
<accession>A0ABS5PM72</accession>
<dbReference type="PANTHER" id="PTHR28259:SF1">
    <property type="entry name" value="FLUORIDE EXPORT PROTEIN 1-RELATED"/>
    <property type="match status" value="1"/>
</dbReference>
<comment type="subcellular location">
    <subcellularLocation>
        <location evidence="1 10">Cell membrane</location>
        <topology evidence="1 10">Multi-pass membrane protein</topology>
    </subcellularLocation>
</comment>
<evidence type="ECO:0000256" key="8">
    <source>
        <dbReference type="ARBA" id="ARBA00035585"/>
    </source>
</evidence>
<comment type="activity regulation">
    <text evidence="10">Na(+) is not transported, but it plays an essential structural role and its presence is essential for fluoride channel function.</text>
</comment>
<evidence type="ECO:0000256" key="6">
    <source>
        <dbReference type="ARBA" id="ARBA00023303"/>
    </source>
</evidence>
<feature type="binding site" evidence="10">
    <location>
        <position position="80"/>
    </location>
    <ligand>
        <name>Na(+)</name>
        <dbReference type="ChEBI" id="CHEBI:29101"/>
        <note>structural</note>
    </ligand>
</feature>
<comment type="caution">
    <text evidence="11">The sequence shown here is derived from an EMBL/GenBank/DDBJ whole genome shotgun (WGS) entry which is preliminary data.</text>
</comment>
<keyword evidence="5 10" id="KW-0472">Membrane</keyword>
<dbReference type="InterPro" id="IPR003691">
    <property type="entry name" value="FluC"/>
</dbReference>
<feature type="binding site" evidence="10">
    <location>
        <position position="77"/>
    </location>
    <ligand>
        <name>Na(+)</name>
        <dbReference type="ChEBI" id="CHEBI:29101"/>
        <note>structural</note>
    </ligand>
</feature>
<evidence type="ECO:0000256" key="7">
    <source>
        <dbReference type="ARBA" id="ARBA00035120"/>
    </source>
</evidence>
<dbReference type="Pfam" id="PF02537">
    <property type="entry name" value="CRCB"/>
    <property type="match status" value="1"/>
</dbReference>